<proteinExistence type="predicted"/>
<accession>A0A6I3IIR5</accession>
<comment type="caution">
    <text evidence="2">The sequence shown here is derived from an EMBL/GenBank/DDBJ whole genome shotgun (WGS) entry which is preliminary data.</text>
</comment>
<feature type="domain" description="PPM-type phosphatase" evidence="1">
    <location>
        <begin position="6"/>
        <end position="240"/>
    </location>
</feature>
<evidence type="ECO:0000313" key="3">
    <source>
        <dbReference type="Proteomes" id="UP000431092"/>
    </source>
</evidence>
<dbReference type="PROSITE" id="PS51746">
    <property type="entry name" value="PPM_2"/>
    <property type="match status" value="1"/>
</dbReference>
<evidence type="ECO:0000259" key="1">
    <source>
        <dbReference type="PROSITE" id="PS51746"/>
    </source>
</evidence>
<gene>
    <name evidence="2" type="ORF">GGG17_06135</name>
</gene>
<dbReference type="InterPro" id="IPR001932">
    <property type="entry name" value="PPM-type_phosphatase-like_dom"/>
</dbReference>
<reference evidence="2 3" key="1">
    <citation type="submission" date="2019-11" db="EMBL/GenBank/DDBJ databases">
        <title>Whole genome sequencing identifies a novel species of the genus Arsenicicoccus isolated from human blood.</title>
        <authorList>
            <person name="Jeong J.H."/>
            <person name="Kweon O.J."/>
            <person name="Kim H.R."/>
            <person name="Kim T.-H."/>
            <person name="Ha S.-M."/>
            <person name="Lee M.-K."/>
        </authorList>
    </citation>
    <scope>NUCLEOTIDE SEQUENCE [LARGE SCALE GENOMIC DNA]</scope>
    <source>
        <strain evidence="2 3">MKL-02</strain>
    </source>
</reference>
<dbReference type="GO" id="GO:0004722">
    <property type="term" value="F:protein serine/threonine phosphatase activity"/>
    <property type="evidence" value="ECO:0007669"/>
    <property type="project" value="InterPro"/>
</dbReference>
<evidence type="ECO:0000313" key="2">
    <source>
        <dbReference type="EMBL" id="MTB71555.1"/>
    </source>
</evidence>
<organism evidence="2 3">
    <name type="scientific">Arsenicicoccus cauae</name>
    <dbReference type="NCBI Taxonomy" id="2663847"/>
    <lineage>
        <taxon>Bacteria</taxon>
        <taxon>Bacillati</taxon>
        <taxon>Actinomycetota</taxon>
        <taxon>Actinomycetes</taxon>
        <taxon>Micrococcales</taxon>
        <taxon>Intrasporangiaceae</taxon>
        <taxon>Arsenicicoccus</taxon>
    </lineage>
</organism>
<dbReference type="SMART" id="SM00332">
    <property type="entry name" value="PP2Cc"/>
    <property type="match status" value="1"/>
</dbReference>
<dbReference type="PANTHER" id="PTHR47992">
    <property type="entry name" value="PROTEIN PHOSPHATASE"/>
    <property type="match status" value="1"/>
</dbReference>
<dbReference type="RefSeq" id="WP_154592873.1">
    <property type="nucleotide sequence ID" value="NZ_CP171001.1"/>
</dbReference>
<sequence length="240" mass="24834">MTTSQRHAALTDRGRVSDHNEDAYAVEDDLWVVADGMGGHAGGEVASQVAVDAVVRMAGGGAVGRSEDVRGLLEDAVAAARGAVVDRARQDPVTAGMGTTLVVAARGADGQLVVAWVGDSRAYLLVDGELVALTSDHNVAQEMVDLGMITLEQARTHPGQYRITRAITDDLHGEATPGVAVVPATGRLLLCSDGLNGELDDARITTLLADQDPGTATRALVHEALDAGGRDNVTVVVVDL</sequence>
<dbReference type="EMBL" id="WLVL01000021">
    <property type="protein sequence ID" value="MTB71555.1"/>
    <property type="molecule type" value="Genomic_DNA"/>
</dbReference>
<protein>
    <recommendedName>
        <fullName evidence="1">PPM-type phosphatase domain-containing protein</fullName>
    </recommendedName>
</protein>
<dbReference type="Proteomes" id="UP000431092">
    <property type="component" value="Unassembled WGS sequence"/>
</dbReference>
<name>A0A6I3IIR5_9MICO</name>
<dbReference type="Gene3D" id="3.60.40.10">
    <property type="entry name" value="PPM-type phosphatase domain"/>
    <property type="match status" value="1"/>
</dbReference>
<dbReference type="InterPro" id="IPR015655">
    <property type="entry name" value="PP2C"/>
</dbReference>
<dbReference type="AlphaFoldDB" id="A0A6I3IIR5"/>
<dbReference type="SUPFAM" id="SSF81606">
    <property type="entry name" value="PP2C-like"/>
    <property type="match status" value="1"/>
</dbReference>
<dbReference type="CDD" id="cd00143">
    <property type="entry name" value="PP2Cc"/>
    <property type="match status" value="1"/>
</dbReference>
<keyword evidence="3" id="KW-1185">Reference proteome</keyword>
<dbReference type="Pfam" id="PF13672">
    <property type="entry name" value="PP2C_2"/>
    <property type="match status" value="1"/>
</dbReference>
<dbReference type="SMART" id="SM00331">
    <property type="entry name" value="PP2C_SIG"/>
    <property type="match status" value="1"/>
</dbReference>
<dbReference type="InterPro" id="IPR036457">
    <property type="entry name" value="PPM-type-like_dom_sf"/>
</dbReference>